<name>A0A1Z1MB70_9FLOR</name>
<dbReference type="SUPFAM" id="SSF51366">
    <property type="entry name" value="Ribulose-phoshate binding barrel"/>
    <property type="match status" value="1"/>
</dbReference>
<dbReference type="AlphaFoldDB" id="A0A1Z1MB70"/>
<dbReference type="GO" id="GO:0009536">
    <property type="term" value="C:plastid"/>
    <property type="evidence" value="ECO:0007669"/>
    <property type="project" value="UniProtKB-SubCell"/>
</dbReference>
<evidence type="ECO:0000256" key="1">
    <source>
        <dbReference type="ARBA" id="ARBA00004474"/>
    </source>
</evidence>
<keyword evidence="4 5" id="KW-0934">Plastid</keyword>
<dbReference type="GeneID" id="33356376"/>
<organism evidence="5">
    <name type="scientific">Vertebrata thuyoides</name>
    <dbReference type="NCBI Taxonomy" id="2006970"/>
    <lineage>
        <taxon>Eukaryota</taxon>
        <taxon>Rhodophyta</taxon>
        <taxon>Florideophyceae</taxon>
        <taxon>Rhodymeniophycidae</taxon>
        <taxon>Ceramiales</taxon>
        <taxon>Rhodomelaceae</taxon>
        <taxon>Polysiphonioideae</taxon>
        <taxon>Vertebrata</taxon>
    </lineage>
</organism>
<proteinExistence type="inferred from homology"/>
<reference evidence="5" key="1">
    <citation type="journal article" date="2017" name="J. Phycol.">
        <title>Analysis of chloroplast genomes and a supermatrix inform reclassification of the Rhodomelaceae (Rhodophyta).</title>
        <authorList>
            <person name="Diaz-Tapia P."/>
            <person name="Maggs C.A."/>
            <person name="West J.A."/>
            <person name="Verbruggen H."/>
        </authorList>
    </citation>
    <scope>NUCLEOTIDE SEQUENCE</scope>
    <source>
        <strain evidence="5">PD546</strain>
    </source>
</reference>
<accession>A0A1Z1MB70</accession>
<comment type="subcellular location">
    <subcellularLocation>
        <location evidence="1">Plastid</location>
    </subcellularLocation>
</comment>
<geneLocation type="chloroplast" evidence="5"/>
<dbReference type="RefSeq" id="YP_009394503.1">
    <property type="nucleotide sequence ID" value="NC_035273.1"/>
</dbReference>
<protein>
    <recommendedName>
        <fullName evidence="3">Uncharacterized protein ycf23</fullName>
    </recommendedName>
</protein>
<dbReference type="EMBL" id="MF101426">
    <property type="protein sequence ID" value="ARW63065.1"/>
    <property type="molecule type" value="Genomic_DNA"/>
</dbReference>
<dbReference type="Pfam" id="PF04481">
    <property type="entry name" value="DUF561"/>
    <property type="match status" value="1"/>
</dbReference>
<gene>
    <name evidence="5" type="primary">ycf23</name>
</gene>
<dbReference type="PANTHER" id="PTHR36895:SF1">
    <property type="entry name" value="YCF23 PROTEIN"/>
    <property type="match status" value="1"/>
</dbReference>
<dbReference type="PANTHER" id="PTHR36895">
    <property type="match status" value="1"/>
</dbReference>
<sequence length="279" mass="31068">MKLFNKYLQEAFEAKSVLKVITGIDNINIHQVTKMAKAAELSNATYLDVSSNIKLIKFLKSFSSLPICVSSIDPVDIYNALSSGVDIIEIGNYDFLYNQGIYLSKKQIIELSKEIQCLANNIDICVTVPYYLSIYEQVSLAQDLKNLGINIIQTEGISKVHITDYPFNLIQSGSSFSNLHNSFIPSLFSAYIISQYVNVHIIASSGCKNIVGPISKFYGVSGIGIGSAVQEQDSILRMSKYIDETSKFLSGPSLVNSFTNTNNDLYQFFILNHKELLYT</sequence>
<evidence type="ECO:0000256" key="4">
    <source>
        <dbReference type="ARBA" id="ARBA00022640"/>
    </source>
</evidence>
<dbReference type="InterPro" id="IPR011060">
    <property type="entry name" value="RibuloseP-bd_barrel"/>
</dbReference>
<dbReference type="InterPro" id="IPR007570">
    <property type="entry name" value="Uncharacterised_Ycf23"/>
</dbReference>
<evidence type="ECO:0000256" key="3">
    <source>
        <dbReference type="ARBA" id="ARBA00021523"/>
    </source>
</evidence>
<keyword evidence="5" id="KW-0150">Chloroplast</keyword>
<comment type="similarity">
    <text evidence="2">Belongs to the ycf23 family.</text>
</comment>
<evidence type="ECO:0000256" key="2">
    <source>
        <dbReference type="ARBA" id="ARBA00009664"/>
    </source>
</evidence>
<evidence type="ECO:0000313" key="5">
    <source>
        <dbReference type="EMBL" id="ARW63065.1"/>
    </source>
</evidence>